<accession>A0A6A3TNH3</accession>
<evidence type="ECO:0000313" key="3">
    <source>
        <dbReference type="Proteomes" id="UP000441208"/>
    </source>
</evidence>
<feature type="compositionally biased region" description="Polar residues" evidence="1">
    <location>
        <begin position="166"/>
        <end position="181"/>
    </location>
</feature>
<feature type="region of interest" description="Disordered" evidence="1">
    <location>
        <begin position="1"/>
        <end position="251"/>
    </location>
</feature>
<evidence type="ECO:0000256" key="1">
    <source>
        <dbReference type="SAM" id="MobiDB-lite"/>
    </source>
</evidence>
<reference evidence="2 3" key="1">
    <citation type="submission" date="2018-08" db="EMBL/GenBank/DDBJ databases">
        <title>Genomic investigation of the strawberry pathogen Phytophthora fragariae indicates pathogenicity is determined by transcriptional variation in three key races.</title>
        <authorList>
            <person name="Adams T.M."/>
            <person name="Armitage A.D."/>
            <person name="Sobczyk M.K."/>
            <person name="Bates H.J."/>
            <person name="Dunwell J.M."/>
            <person name="Nellist C.F."/>
            <person name="Harrison R.J."/>
        </authorList>
    </citation>
    <scope>NUCLEOTIDE SEQUENCE [LARGE SCALE GENOMIC DNA]</scope>
    <source>
        <strain evidence="2 3">NOV-71</strain>
    </source>
</reference>
<dbReference type="EMBL" id="QXFZ01000018">
    <property type="protein sequence ID" value="KAE9139923.1"/>
    <property type="molecule type" value="Genomic_DNA"/>
</dbReference>
<dbReference type="Proteomes" id="UP000441208">
    <property type="component" value="Unassembled WGS sequence"/>
</dbReference>
<protein>
    <submittedName>
        <fullName evidence="2">Uncharacterized protein</fullName>
    </submittedName>
</protein>
<gene>
    <name evidence="2" type="ORF">PF007_g828</name>
</gene>
<name>A0A6A3TNH3_9STRA</name>
<sequence>MPGEVSSAKVAACSSHPELETTRIAPPPDLRPKMSAPASTAVLPSGTSESLTGPSSGSLPAPSAVPTELFGTSPAAPAAVSAHPPTAARAAPATPTASQSHPPAGAPLMSEAAPPAKRKRTTEELAEIRRQKGRLVVHQPEAPAASTASTPAAEPSIGHCTPATAVGSSEAASTLGVQTVPQLHPVPTPKSKQKRVRKVVNPTDQVARAAAAAKSAAQPPGPTKKAPGRARSTPTSTTTVSGAALPPSAATTSNFVALPPAVRPGVLALSVDCGSDSDSDDEGLLPNVFPLLSPEHAPTCRTLARIYSQPDQILCPRP</sequence>
<evidence type="ECO:0000313" key="2">
    <source>
        <dbReference type="EMBL" id="KAE9139923.1"/>
    </source>
</evidence>
<feature type="compositionally biased region" description="Basic and acidic residues" evidence="1">
    <location>
        <begin position="121"/>
        <end position="130"/>
    </location>
</feature>
<dbReference type="AlphaFoldDB" id="A0A6A3TNH3"/>
<feature type="compositionally biased region" description="Low complexity" evidence="1">
    <location>
        <begin position="44"/>
        <end position="64"/>
    </location>
</feature>
<organism evidence="2 3">
    <name type="scientific">Phytophthora fragariae</name>
    <dbReference type="NCBI Taxonomy" id="53985"/>
    <lineage>
        <taxon>Eukaryota</taxon>
        <taxon>Sar</taxon>
        <taxon>Stramenopiles</taxon>
        <taxon>Oomycota</taxon>
        <taxon>Peronosporomycetes</taxon>
        <taxon>Peronosporales</taxon>
        <taxon>Peronosporaceae</taxon>
        <taxon>Phytophthora</taxon>
    </lineage>
</organism>
<feature type="compositionally biased region" description="Polar residues" evidence="1">
    <location>
        <begin position="232"/>
        <end position="241"/>
    </location>
</feature>
<feature type="compositionally biased region" description="Low complexity" evidence="1">
    <location>
        <begin position="140"/>
        <end position="156"/>
    </location>
</feature>
<comment type="caution">
    <text evidence="2">The sequence shown here is derived from an EMBL/GenBank/DDBJ whole genome shotgun (WGS) entry which is preliminary data.</text>
</comment>
<feature type="compositionally biased region" description="Low complexity" evidence="1">
    <location>
        <begin position="72"/>
        <end position="103"/>
    </location>
</feature>
<proteinExistence type="predicted"/>
<feature type="compositionally biased region" description="Low complexity" evidence="1">
    <location>
        <begin position="207"/>
        <end position="217"/>
    </location>
</feature>